<proteinExistence type="predicted"/>
<keyword evidence="1" id="KW-0812">Transmembrane</keyword>
<dbReference type="AlphaFoldDB" id="A0A2W5BGN8"/>
<accession>A0A2W5BGN8</accession>
<evidence type="ECO:0000313" key="2">
    <source>
        <dbReference type="EMBL" id="PZP03560.1"/>
    </source>
</evidence>
<dbReference type="EMBL" id="QFNY01000009">
    <property type="protein sequence ID" value="PZP03560.1"/>
    <property type="molecule type" value="Genomic_DNA"/>
</dbReference>
<keyword evidence="1" id="KW-1133">Transmembrane helix</keyword>
<gene>
    <name evidence="2" type="ORF">DI609_00780</name>
</gene>
<comment type="caution">
    <text evidence="2">The sequence shown here is derived from an EMBL/GenBank/DDBJ whole genome shotgun (WGS) entry which is preliminary data.</text>
</comment>
<name>A0A2W5BGN8_9CORY</name>
<keyword evidence="1" id="KW-0472">Membrane</keyword>
<protein>
    <submittedName>
        <fullName evidence="2">Uncharacterized protein</fullName>
    </submittedName>
</protein>
<sequence>MHFDTASVASIIIAVITAVGAYAGTRATVRANRQSAEPANWQALTSEMKSFYKERFDAQDARIDALEAELHSLRDYARWLVTLDLPKPPFMTAEEFLAEQQRRHS</sequence>
<dbReference type="Proteomes" id="UP000249451">
    <property type="component" value="Unassembled WGS sequence"/>
</dbReference>
<reference evidence="2 3" key="1">
    <citation type="submission" date="2017-11" db="EMBL/GenBank/DDBJ databases">
        <title>Infants hospitalized years apart are colonized by the same room-sourced microbial strains.</title>
        <authorList>
            <person name="Brooks B."/>
            <person name="Olm M.R."/>
            <person name="Firek B.A."/>
            <person name="Baker R."/>
            <person name="Thomas B.C."/>
            <person name="Morowitz M.J."/>
            <person name="Banfield J.F."/>
        </authorList>
    </citation>
    <scope>NUCLEOTIDE SEQUENCE [LARGE SCALE GENOMIC DNA]</scope>
    <source>
        <strain evidence="2">S2_012_000_R3_87</strain>
    </source>
</reference>
<feature type="transmembrane region" description="Helical" evidence="1">
    <location>
        <begin position="6"/>
        <end position="25"/>
    </location>
</feature>
<evidence type="ECO:0000256" key="1">
    <source>
        <dbReference type="SAM" id="Phobius"/>
    </source>
</evidence>
<evidence type="ECO:0000313" key="3">
    <source>
        <dbReference type="Proteomes" id="UP000249451"/>
    </source>
</evidence>
<organism evidence="2 3">
    <name type="scientific">Corynebacterium urealyticum</name>
    <dbReference type="NCBI Taxonomy" id="43771"/>
    <lineage>
        <taxon>Bacteria</taxon>
        <taxon>Bacillati</taxon>
        <taxon>Actinomycetota</taxon>
        <taxon>Actinomycetes</taxon>
        <taxon>Mycobacteriales</taxon>
        <taxon>Corynebacteriaceae</taxon>
        <taxon>Corynebacterium</taxon>
    </lineage>
</organism>